<dbReference type="AlphaFoldDB" id="A0A0N1I9G6"/>
<protein>
    <submittedName>
        <fullName evidence="3">Uncharacterized protein</fullName>
    </submittedName>
</protein>
<keyword evidence="2" id="KW-0472">Membrane</keyword>
<feature type="region of interest" description="Disordered" evidence="1">
    <location>
        <begin position="129"/>
        <end position="176"/>
    </location>
</feature>
<evidence type="ECO:0000256" key="2">
    <source>
        <dbReference type="SAM" id="Phobius"/>
    </source>
</evidence>
<reference evidence="3 4" key="1">
    <citation type="journal article" date="2015" name="Nat. Commun.">
        <title>Outbred genome sequencing and CRISPR/Cas9 gene editing in butterflies.</title>
        <authorList>
            <person name="Li X."/>
            <person name="Fan D."/>
            <person name="Zhang W."/>
            <person name="Liu G."/>
            <person name="Zhang L."/>
            <person name="Zhao L."/>
            <person name="Fang X."/>
            <person name="Chen L."/>
            <person name="Dong Y."/>
            <person name="Chen Y."/>
            <person name="Ding Y."/>
            <person name="Zhao R."/>
            <person name="Feng M."/>
            <person name="Zhu Y."/>
            <person name="Feng Y."/>
            <person name="Jiang X."/>
            <person name="Zhu D."/>
            <person name="Xiang H."/>
            <person name="Feng X."/>
            <person name="Li S."/>
            <person name="Wang J."/>
            <person name="Zhang G."/>
            <person name="Kronforst M.R."/>
            <person name="Wang W."/>
        </authorList>
    </citation>
    <scope>NUCLEOTIDE SEQUENCE [LARGE SCALE GENOMIC DNA]</scope>
    <source>
        <strain evidence="3">Ya'a_city_454_Pm</strain>
        <tissue evidence="3">Whole body</tissue>
    </source>
</reference>
<accession>A0A0N1I9G6</accession>
<dbReference type="EMBL" id="KQ460129">
    <property type="protein sequence ID" value="KPJ17555.1"/>
    <property type="molecule type" value="Genomic_DNA"/>
</dbReference>
<dbReference type="InParanoid" id="A0A0N1I9G6"/>
<evidence type="ECO:0000313" key="3">
    <source>
        <dbReference type="EMBL" id="KPJ17555.1"/>
    </source>
</evidence>
<sequence>MAAMFGIVRALVYFLADFKKENFKIQVEPGVRQNNGGNNKEKSKINVHKKKKLFLPALILRGSLILVQSTMNILLLIFGFICTSALLLEPPKKDTECVKGMSKQLCLKENFRKRNIKMQIEPVLRQDKGERYAGNIKTNSLKKKKMRRIKPPKPPRPTKPKPPRPTIPKPPESPETESDEVVLEIILYIHHHQPALIPIEGQHSMYYSSINLYQPSYLNLPPSYSIGESVLGMYERKQKEMEISLQDEDLPEGRLLREKRAPQLLWPPHSSSSDLSDLDDDLHDVLWPPHLSSSDHSDLNDDLDDQVTNRREFVNVPGLESFTEDADNRNTEFDIKSILAARQWELPYTWHKFKVPLRKNDTKNKLKCRCRNWKSSDWRSGVNFDTNISLEDSQRDDENGSRHKMVDNILLHYLIDMGIKWVLRAEYDIL</sequence>
<evidence type="ECO:0000256" key="1">
    <source>
        <dbReference type="SAM" id="MobiDB-lite"/>
    </source>
</evidence>
<keyword evidence="2" id="KW-0812">Transmembrane</keyword>
<proteinExistence type="predicted"/>
<feature type="compositionally biased region" description="Basic residues" evidence="1">
    <location>
        <begin position="140"/>
        <end position="162"/>
    </location>
</feature>
<gene>
    <name evidence="3" type="ORF">RR48_03516</name>
</gene>
<organism evidence="3 4">
    <name type="scientific">Papilio machaon</name>
    <name type="common">Old World swallowtail butterfly</name>
    <dbReference type="NCBI Taxonomy" id="76193"/>
    <lineage>
        <taxon>Eukaryota</taxon>
        <taxon>Metazoa</taxon>
        <taxon>Ecdysozoa</taxon>
        <taxon>Arthropoda</taxon>
        <taxon>Hexapoda</taxon>
        <taxon>Insecta</taxon>
        <taxon>Pterygota</taxon>
        <taxon>Neoptera</taxon>
        <taxon>Endopterygota</taxon>
        <taxon>Lepidoptera</taxon>
        <taxon>Glossata</taxon>
        <taxon>Ditrysia</taxon>
        <taxon>Papilionoidea</taxon>
        <taxon>Papilionidae</taxon>
        <taxon>Papilioninae</taxon>
        <taxon>Papilio</taxon>
    </lineage>
</organism>
<keyword evidence="2" id="KW-1133">Transmembrane helix</keyword>
<dbReference type="Proteomes" id="UP000053240">
    <property type="component" value="Unassembled WGS sequence"/>
</dbReference>
<feature type="transmembrane region" description="Helical" evidence="2">
    <location>
        <begin position="58"/>
        <end position="88"/>
    </location>
</feature>
<evidence type="ECO:0000313" key="4">
    <source>
        <dbReference type="Proteomes" id="UP000053240"/>
    </source>
</evidence>
<feature type="compositionally biased region" description="Pro residues" evidence="1">
    <location>
        <begin position="163"/>
        <end position="173"/>
    </location>
</feature>
<keyword evidence="4" id="KW-1185">Reference proteome</keyword>
<name>A0A0N1I9G6_PAPMA</name>